<feature type="non-terminal residue" evidence="1">
    <location>
        <position position="1"/>
    </location>
</feature>
<keyword evidence="2" id="KW-1185">Reference proteome</keyword>
<protein>
    <submittedName>
        <fullName evidence="1">1050_t:CDS:1</fullName>
    </submittedName>
</protein>
<organism evidence="1 2">
    <name type="scientific">Racocetra persica</name>
    <dbReference type="NCBI Taxonomy" id="160502"/>
    <lineage>
        <taxon>Eukaryota</taxon>
        <taxon>Fungi</taxon>
        <taxon>Fungi incertae sedis</taxon>
        <taxon>Mucoromycota</taxon>
        <taxon>Glomeromycotina</taxon>
        <taxon>Glomeromycetes</taxon>
        <taxon>Diversisporales</taxon>
        <taxon>Gigasporaceae</taxon>
        <taxon>Racocetra</taxon>
    </lineage>
</organism>
<feature type="non-terminal residue" evidence="1">
    <location>
        <position position="48"/>
    </location>
</feature>
<proteinExistence type="predicted"/>
<sequence>GIAIADITKGSKSLQLTNFINKTTDNFAPLPTSISSISQSSSLNTDTI</sequence>
<evidence type="ECO:0000313" key="1">
    <source>
        <dbReference type="EMBL" id="CAG8730987.1"/>
    </source>
</evidence>
<dbReference type="EMBL" id="CAJVQC010025761">
    <property type="protein sequence ID" value="CAG8730987.1"/>
    <property type="molecule type" value="Genomic_DNA"/>
</dbReference>
<gene>
    <name evidence="1" type="ORF">RPERSI_LOCUS12156</name>
</gene>
<dbReference type="Proteomes" id="UP000789920">
    <property type="component" value="Unassembled WGS sequence"/>
</dbReference>
<name>A0ACA9Q2Y0_9GLOM</name>
<evidence type="ECO:0000313" key="2">
    <source>
        <dbReference type="Proteomes" id="UP000789920"/>
    </source>
</evidence>
<accession>A0ACA9Q2Y0</accession>
<reference evidence="1" key="1">
    <citation type="submission" date="2021-06" db="EMBL/GenBank/DDBJ databases">
        <authorList>
            <person name="Kallberg Y."/>
            <person name="Tangrot J."/>
            <person name="Rosling A."/>
        </authorList>
    </citation>
    <scope>NUCLEOTIDE SEQUENCE</scope>
    <source>
        <strain evidence="1">MA461A</strain>
    </source>
</reference>
<comment type="caution">
    <text evidence="1">The sequence shown here is derived from an EMBL/GenBank/DDBJ whole genome shotgun (WGS) entry which is preliminary data.</text>
</comment>